<proteinExistence type="predicted"/>
<organism evidence="1 2">
    <name type="scientific">Engystomops pustulosus</name>
    <name type="common">Tungara frog</name>
    <name type="synonym">Physalaemus pustulosus</name>
    <dbReference type="NCBI Taxonomy" id="76066"/>
    <lineage>
        <taxon>Eukaryota</taxon>
        <taxon>Metazoa</taxon>
        <taxon>Chordata</taxon>
        <taxon>Craniata</taxon>
        <taxon>Vertebrata</taxon>
        <taxon>Euteleostomi</taxon>
        <taxon>Amphibia</taxon>
        <taxon>Batrachia</taxon>
        <taxon>Anura</taxon>
        <taxon>Neobatrachia</taxon>
        <taxon>Hyloidea</taxon>
        <taxon>Leptodactylidae</taxon>
        <taxon>Leiuperinae</taxon>
        <taxon>Engystomops</taxon>
    </lineage>
</organism>
<evidence type="ECO:0000313" key="2">
    <source>
        <dbReference type="Proteomes" id="UP000824782"/>
    </source>
</evidence>
<evidence type="ECO:0000313" key="1">
    <source>
        <dbReference type="EMBL" id="KAG8547987.1"/>
    </source>
</evidence>
<sequence>MYPHQYVHRTREPVGATLNQLLVLMMKGLVTQYTPASQRMCWTYGMYQAGIIQHRKQKSERSSGVQYTCRVCYTVQPVERPHPVTRHTAEHCIPQWE</sequence>
<protein>
    <recommendedName>
        <fullName evidence="3">C2H2-type domain-containing protein</fullName>
    </recommendedName>
</protein>
<comment type="caution">
    <text evidence="1">The sequence shown here is derived from an EMBL/GenBank/DDBJ whole genome shotgun (WGS) entry which is preliminary data.</text>
</comment>
<reference evidence="1" key="1">
    <citation type="thesis" date="2020" institute="ProQuest LLC" country="789 East Eisenhower Parkway, Ann Arbor, MI, USA">
        <title>Comparative Genomics and Chromosome Evolution.</title>
        <authorList>
            <person name="Mudd A.B."/>
        </authorList>
    </citation>
    <scope>NUCLEOTIDE SEQUENCE</scope>
    <source>
        <strain evidence="1">237g6f4</strain>
        <tissue evidence="1">Blood</tissue>
    </source>
</reference>
<keyword evidence="2" id="KW-1185">Reference proteome</keyword>
<dbReference type="Proteomes" id="UP000824782">
    <property type="component" value="Unassembled WGS sequence"/>
</dbReference>
<dbReference type="EMBL" id="WNYA01000553">
    <property type="protein sequence ID" value="KAG8547987.1"/>
    <property type="molecule type" value="Genomic_DNA"/>
</dbReference>
<evidence type="ECO:0008006" key="3">
    <source>
        <dbReference type="Google" id="ProtNLM"/>
    </source>
</evidence>
<name>A0AAV6ZFM0_ENGPU</name>
<gene>
    <name evidence="1" type="ORF">GDO81_026970</name>
</gene>
<accession>A0AAV6ZFM0</accession>
<dbReference type="AlphaFoldDB" id="A0AAV6ZFM0"/>